<evidence type="ECO:0000256" key="1">
    <source>
        <dbReference type="ARBA" id="ARBA00022737"/>
    </source>
</evidence>
<feature type="domain" description="NACHT" evidence="2">
    <location>
        <begin position="307"/>
        <end position="460"/>
    </location>
</feature>
<keyword evidence="4" id="KW-1185">Reference proteome</keyword>
<sequence>MIMKKPLILEKGEYREVSYEELIKSLVAMGYSRPTNFLYISYVNGAKTSVTIDPSLVLPKWLLSDDVNKASDKERYNLKLVRKDGSINADVVLVPPGEQGSNVKALESRRAKLQIEAKYGTATIKLNSVQASLADPYILNVVAGDNVTLYIPSSFHGPLRLRASKGYVSLHGTLPDKSIPLGDSWWTKESKWFVGDISVLGDAWEGDEIVVHATKGNINVYYAEDLEFELQDKGEVTGACSSTSTIAMSQQQGVPRNVWQQLSQECAQGAIYDSNERQPHSKCLPGTRVDLLRTLKEAAEGATDERQIVWIAGESGSGKSTIAHTLADELREEGRLAGTFFFSRKHTKRSAFEHVFLTLSYQLGLQHPIAREVIVKAISDDPALLSSEKSRRDQLDRLVIAPLQALALQWSDARMSMIIDALDEGTASGIHHVKPFVVLLAALIRNPSIPIHRIFVSSRSWPQIRSVMCNNQFADIMRVIRLEDYDSRQDVDRYLRHAFDEIYESHDLSTVLPPGLWPSESETLMLSERAYGRFIFAATIVRFVDQDQPQDRLRLVCSMLRGDVEQVWGNIDHLYSSIIEDIDLPARELGMKYLALIVNLAEPLCPSDLRLFFGVDVYSHLLPFSAFVSIPSVSSSDLVQIHHISFRDFLQKHSQYKGEQTDKRHIHHVLSSACFRTMARLLKRDICNLRDPSLLHEEISDFAQRRDAIPFPLRYSLRHWLHHMKNGSVHGEDQHNLLDFLEKRLLFAIETYAVFGELGTAVELWRSARKFIVNWPDASFPRKKVALALLYDSWRFTLDFFDAISSSSLHVYESALPCCPAKSQIRTTYSRLLEESTILIVEQGLGNHWDYITGVIQVGAKVEYALHYRTPPVSLSPD</sequence>
<keyword evidence="1" id="KW-0677">Repeat</keyword>
<dbReference type="Pfam" id="PF24883">
    <property type="entry name" value="NPHP3_N"/>
    <property type="match status" value="1"/>
</dbReference>
<dbReference type="GeneID" id="19206223"/>
<dbReference type="EMBL" id="JH711588">
    <property type="protein sequence ID" value="EIW75669.1"/>
    <property type="molecule type" value="Genomic_DNA"/>
</dbReference>
<organism evidence="3 4">
    <name type="scientific">Coniophora puteana (strain RWD-64-598)</name>
    <name type="common">Brown rot fungus</name>
    <dbReference type="NCBI Taxonomy" id="741705"/>
    <lineage>
        <taxon>Eukaryota</taxon>
        <taxon>Fungi</taxon>
        <taxon>Dikarya</taxon>
        <taxon>Basidiomycota</taxon>
        <taxon>Agaricomycotina</taxon>
        <taxon>Agaricomycetes</taxon>
        <taxon>Agaricomycetidae</taxon>
        <taxon>Boletales</taxon>
        <taxon>Coniophorineae</taxon>
        <taxon>Coniophoraceae</taxon>
        <taxon>Coniophora</taxon>
    </lineage>
</organism>
<dbReference type="InterPro" id="IPR055754">
    <property type="entry name" value="DUF7330"/>
</dbReference>
<dbReference type="AlphaFoldDB" id="A0A5M3M8X9"/>
<evidence type="ECO:0000313" key="4">
    <source>
        <dbReference type="Proteomes" id="UP000053558"/>
    </source>
</evidence>
<reference evidence="4" key="1">
    <citation type="journal article" date="2012" name="Science">
        <title>The Paleozoic origin of enzymatic lignin decomposition reconstructed from 31 fungal genomes.</title>
        <authorList>
            <person name="Floudas D."/>
            <person name="Binder M."/>
            <person name="Riley R."/>
            <person name="Barry K."/>
            <person name="Blanchette R.A."/>
            <person name="Henrissat B."/>
            <person name="Martinez A.T."/>
            <person name="Otillar R."/>
            <person name="Spatafora J.W."/>
            <person name="Yadav J.S."/>
            <person name="Aerts A."/>
            <person name="Benoit I."/>
            <person name="Boyd A."/>
            <person name="Carlson A."/>
            <person name="Copeland A."/>
            <person name="Coutinho P.M."/>
            <person name="de Vries R.P."/>
            <person name="Ferreira P."/>
            <person name="Findley K."/>
            <person name="Foster B."/>
            <person name="Gaskell J."/>
            <person name="Glotzer D."/>
            <person name="Gorecki P."/>
            <person name="Heitman J."/>
            <person name="Hesse C."/>
            <person name="Hori C."/>
            <person name="Igarashi K."/>
            <person name="Jurgens J.A."/>
            <person name="Kallen N."/>
            <person name="Kersten P."/>
            <person name="Kohler A."/>
            <person name="Kuees U."/>
            <person name="Kumar T.K.A."/>
            <person name="Kuo A."/>
            <person name="LaButti K."/>
            <person name="Larrondo L.F."/>
            <person name="Lindquist E."/>
            <person name="Ling A."/>
            <person name="Lombard V."/>
            <person name="Lucas S."/>
            <person name="Lundell T."/>
            <person name="Martin R."/>
            <person name="McLaughlin D.J."/>
            <person name="Morgenstern I."/>
            <person name="Morin E."/>
            <person name="Murat C."/>
            <person name="Nagy L.G."/>
            <person name="Nolan M."/>
            <person name="Ohm R.A."/>
            <person name="Patyshakuliyeva A."/>
            <person name="Rokas A."/>
            <person name="Ruiz-Duenas F.J."/>
            <person name="Sabat G."/>
            <person name="Salamov A."/>
            <person name="Samejima M."/>
            <person name="Schmutz J."/>
            <person name="Slot J.C."/>
            <person name="St John F."/>
            <person name="Stenlid J."/>
            <person name="Sun H."/>
            <person name="Sun S."/>
            <person name="Syed K."/>
            <person name="Tsang A."/>
            <person name="Wiebenga A."/>
            <person name="Young D."/>
            <person name="Pisabarro A."/>
            <person name="Eastwood D.C."/>
            <person name="Martin F."/>
            <person name="Cullen D."/>
            <person name="Grigoriev I.V."/>
            <person name="Hibbett D.S."/>
        </authorList>
    </citation>
    <scope>NUCLEOTIDE SEQUENCE [LARGE SCALE GENOMIC DNA]</scope>
    <source>
        <strain evidence="4">RWD-64-598 SS2</strain>
    </source>
</reference>
<dbReference type="Pfam" id="PF24016">
    <property type="entry name" value="DUF7330"/>
    <property type="match status" value="1"/>
</dbReference>
<comment type="caution">
    <text evidence="3">The sequence shown here is derived from an EMBL/GenBank/DDBJ whole genome shotgun (WGS) entry which is preliminary data.</text>
</comment>
<gene>
    <name evidence="3" type="ORF">CONPUDRAFT_169426</name>
</gene>
<dbReference type="InterPro" id="IPR027417">
    <property type="entry name" value="P-loop_NTPase"/>
</dbReference>
<dbReference type="RefSeq" id="XP_007774358.1">
    <property type="nucleotide sequence ID" value="XM_007776168.1"/>
</dbReference>
<dbReference type="InterPro" id="IPR056884">
    <property type="entry name" value="NPHP3-like_N"/>
</dbReference>
<dbReference type="PANTHER" id="PTHR10039:SF17">
    <property type="entry name" value="FUNGAL STAND N-TERMINAL GOODBYE DOMAIN-CONTAINING PROTEIN-RELATED"/>
    <property type="match status" value="1"/>
</dbReference>
<evidence type="ECO:0000313" key="3">
    <source>
        <dbReference type="EMBL" id="EIW75669.1"/>
    </source>
</evidence>
<dbReference type="Proteomes" id="UP000053558">
    <property type="component" value="Unassembled WGS sequence"/>
</dbReference>
<proteinExistence type="predicted"/>
<dbReference type="KEGG" id="cput:CONPUDRAFT_169426"/>
<evidence type="ECO:0000259" key="2">
    <source>
        <dbReference type="PROSITE" id="PS50837"/>
    </source>
</evidence>
<dbReference type="InterPro" id="IPR007111">
    <property type="entry name" value="NACHT_NTPase"/>
</dbReference>
<dbReference type="SUPFAM" id="SSF52540">
    <property type="entry name" value="P-loop containing nucleoside triphosphate hydrolases"/>
    <property type="match status" value="2"/>
</dbReference>
<name>A0A5M3M8X9_CONPW</name>
<dbReference type="OrthoDB" id="4760524at2759"/>
<feature type="non-terminal residue" evidence="3">
    <location>
        <position position="878"/>
    </location>
</feature>
<protein>
    <recommendedName>
        <fullName evidence="2">NACHT domain-containing protein</fullName>
    </recommendedName>
</protein>
<dbReference type="PROSITE" id="PS50837">
    <property type="entry name" value="NACHT"/>
    <property type="match status" value="1"/>
</dbReference>
<accession>A0A5M3M8X9</accession>
<dbReference type="Gene3D" id="3.40.50.300">
    <property type="entry name" value="P-loop containing nucleotide triphosphate hydrolases"/>
    <property type="match status" value="1"/>
</dbReference>
<dbReference type="PANTHER" id="PTHR10039">
    <property type="entry name" value="AMELOGENIN"/>
    <property type="match status" value="1"/>
</dbReference>